<evidence type="ECO:0000256" key="5">
    <source>
        <dbReference type="ARBA" id="ARBA00023163"/>
    </source>
</evidence>
<evidence type="ECO:0000256" key="3">
    <source>
        <dbReference type="ARBA" id="ARBA00023082"/>
    </source>
</evidence>
<dbReference type="SUPFAM" id="SSF88659">
    <property type="entry name" value="Sigma3 and sigma4 domains of RNA polymerase sigma factors"/>
    <property type="match status" value="1"/>
</dbReference>
<dbReference type="SUPFAM" id="SSF88946">
    <property type="entry name" value="Sigma2 domain of RNA polymerase sigma factors"/>
    <property type="match status" value="1"/>
</dbReference>
<keyword evidence="2" id="KW-0805">Transcription regulation</keyword>
<dbReference type="NCBIfam" id="TIGR02937">
    <property type="entry name" value="sigma70-ECF"/>
    <property type="match status" value="1"/>
</dbReference>
<comment type="similarity">
    <text evidence="1">Belongs to the sigma-70 factor family. ECF subfamily.</text>
</comment>
<dbReference type="Gene3D" id="1.10.1740.10">
    <property type="match status" value="1"/>
</dbReference>
<organism evidence="7 8">
    <name type="scientific">Stratiformator vulcanicus</name>
    <dbReference type="NCBI Taxonomy" id="2527980"/>
    <lineage>
        <taxon>Bacteria</taxon>
        <taxon>Pseudomonadati</taxon>
        <taxon>Planctomycetota</taxon>
        <taxon>Planctomycetia</taxon>
        <taxon>Planctomycetales</taxon>
        <taxon>Planctomycetaceae</taxon>
        <taxon>Stratiformator</taxon>
    </lineage>
</organism>
<dbReference type="PANTHER" id="PTHR43133:SF8">
    <property type="entry name" value="RNA POLYMERASE SIGMA FACTOR HI_1459-RELATED"/>
    <property type="match status" value="1"/>
</dbReference>
<dbReference type="KEGG" id="svp:Pan189_36670"/>
<feature type="domain" description="RNA polymerase sigma factor 70 region 4 type 2" evidence="6">
    <location>
        <begin position="149"/>
        <end position="199"/>
    </location>
</feature>
<evidence type="ECO:0000256" key="2">
    <source>
        <dbReference type="ARBA" id="ARBA00023015"/>
    </source>
</evidence>
<name>A0A517R607_9PLAN</name>
<dbReference type="InterPro" id="IPR013324">
    <property type="entry name" value="RNA_pol_sigma_r3/r4-like"/>
</dbReference>
<dbReference type="AlphaFoldDB" id="A0A517R607"/>
<keyword evidence="8" id="KW-1185">Reference proteome</keyword>
<dbReference type="GO" id="GO:0006352">
    <property type="term" value="P:DNA-templated transcription initiation"/>
    <property type="evidence" value="ECO:0007669"/>
    <property type="project" value="InterPro"/>
</dbReference>
<dbReference type="InterPro" id="IPR013325">
    <property type="entry name" value="RNA_pol_sigma_r2"/>
</dbReference>
<dbReference type="InterPro" id="IPR013249">
    <property type="entry name" value="RNA_pol_sigma70_r4_t2"/>
</dbReference>
<evidence type="ECO:0000256" key="1">
    <source>
        <dbReference type="ARBA" id="ARBA00010641"/>
    </source>
</evidence>
<dbReference type="InterPro" id="IPR036388">
    <property type="entry name" value="WH-like_DNA-bd_sf"/>
</dbReference>
<dbReference type="OrthoDB" id="276109at2"/>
<evidence type="ECO:0000313" key="7">
    <source>
        <dbReference type="EMBL" id="QDT39263.1"/>
    </source>
</evidence>
<dbReference type="Proteomes" id="UP000317318">
    <property type="component" value="Chromosome"/>
</dbReference>
<keyword evidence="5" id="KW-0804">Transcription</keyword>
<dbReference type="InterPro" id="IPR039425">
    <property type="entry name" value="RNA_pol_sigma-70-like"/>
</dbReference>
<evidence type="ECO:0000259" key="6">
    <source>
        <dbReference type="Pfam" id="PF08281"/>
    </source>
</evidence>
<sequence>MSDSDFDTDPALLDRIRGGDVDALAELFSEYRSRLWRVVNFRLDARLIGRADPEDILQEAWLNAAKRISAFPTDPELSTFIWFRLIVNQTLIEVHRRHLGAKKRSAGREIRGSSGYDPNTTTFSLSSHLLGRLTSPSEAAIRDERARHLRAALEQMNEVDREVLALRHFEELSNRETAEVLGISEQAASVRYVRALKRLQKIVSAVPGMV</sequence>
<dbReference type="GO" id="GO:0003677">
    <property type="term" value="F:DNA binding"/>
    <property type="evidence" value="ECO:0007669"/>
    <property type="project" value="UniProtKB-KW"/>
</dbReference>
<evidence type="ECO:0000313" key="8">
    <source>
        <dbReference type="Proteomes" id="UP000317318"/>
    </source>
</evidence>
<dbReference type="EMBL" id="CP036268">
    <property type="protein sequence ID" value="QDT39263.1"/>
    <property type="molecule type" value="Genomic_DNA"/>
</dbReference>
<dbReference type="GO" id="GO:0016987">
    <property type="term" value="F:sigma factor activity"/>
    <property type="evidence" value="ECO:0007669"/>
    <property type="project" value="UniProtKB-KW"/>
</dbReference>
<gene>
    <name evidence="7" type="primary">sigW_8</name>
    <name evidence="7" type="ORF">Pan189_36670</name>
</gene>
<keyword evidence="4" id="KW-0238">DNA-binding</keyword>
<keyword evidence="3" id="KW-0731">Sigma factor</keyword>
<accession>A0A517R607</accession>
<reference evidence="7 8" key="1">
    <citation type="submission" date="2019-02" db="EMBL/GenBank/DDBJ databases">
        <title>Deep-cultivation of Planctomycetes and their phenomic and genomic characterization uncovers novel biology.</title>
        <authorList>
            <person name="Wiegand S."/>
            <person name="Jogler M."/>
            <person name="Boedeker C."/>
            <person name="Pinto D."/>
            <person name="Vollmers J."/>
            <person name="Rivas-Marin E."/>
            <person name="Kohn T."/>
            <person name="Peeters S.H."/>
            <person name="Heuer A."/>
            <person name="Rast P."/>
            <person name="Oberbeckmann S."/>
            <person name="Bunk B."/>
            <person name="Jeske O."/>
            <person name="Meyerdierks A."/>
            <person name="Storesund J.E."/>
            <person name="Kallscheuer N."/>
            <person name="Luecker S."/>
            <person name="Lage O.M."/>
            <person name="Pohl T."/>
            <person name="Merkel B.J."/>
            <person name="Hornburger P."/>
            <person name="Mueller R.-W."/>
            <person name="Bruemmer F."/>
            <person name="Labrenz M."/>
            <person name="Spormann A.M."/>
            <person name="Op den Camp H."/>
            <person name="Overmann J."/>
            <person name="Amann R."/>
            <person name="Jetten M.S.M."/>
            <person name="Mascher T."/>
            <person name="Medema M.H."/>
            <person name="Devos D.P."/>
            <person name="Kaster A.-K."/>
            <person name="Ovreas L."/>
            <person name="Rohde M."/>
            <person name="Galperin M.Y."/>
            <person name="Jogler C."/>
        </authorList>
    </citation>
    <scope>NUCLEOTIDE SEQUENCE [LARGE SCALE GENOMIC DNA]</scope>
    <source>
        <strain evidence="7 8">Pan189</strain>
    </source>
</reference>
<proteinExistence type="inferred from homology"/>
<dbReference type="Pfam" id="PF08281">
    <property type="entry name" value="Sigma70_r4_2"/>
    <property type="match status" value="1"/>
</dbReference>
<dbReference type="Gene3D" id="1.10.10.10">
    <property type="entry name" value="Winged helix-like DNA-binding domain superfamily/Winged helix DNA-binding domain"/>
    <property type="match status" value="1"/>
</dbReference>
<dbReference type="CDD" id="cd06171">
    <property type="entry name" value="Sigma70_r4"/>
    <property type="match status" value="1"/>
</dbReference>
<dbReference type="InterPro" id="IPR014284">
    <property type="entry name" value="RNA_pol_sigma-70_dom"/>
</dbReference>
<protein>
    <submittedName>
        <fullName evidence="7">ECF RNA polymerase sigma factor SigW</fullName>
    </submittedName>
</protein>
<dbReference type="PANTHER" id="PTHR43133">
    <property type="entry name" value="RNA POLYMERASE ECF-TYPE SIGMA FACTO"/>
    <property type="match status" value="1"/>
</dbReference>
<evidence type="ECO:0000256" key="4">
    <source>
        <dbReference type="ARBA" id="ARBA00023125"/>
    </source>
</evidence>
<dbReference type="RefSeq" id="WP_145365414.1">
    <property type="nucleotide sequence ID" value="NZ_CP036268.1"/>
</dbReference>